<feature type="transmembrane region" description="Helical" evidence="7">
    <location>
        <begin position="321"/>
        <end position="341"/>
    </location>
</feature>
<feature type="transmembrane region" description="Helical" evidence="7">
    <location>
        <begin position="206"/>
        <end position="226"/>
    </location>
</feature>
<organism evidence="8 9">
    <name type="scientific">Rhodocytophaga aerolata</name>
    <dbReference type="NCBI Taxonomy" id="455078"/>
    <lineage>
        <taxon>Bacteria</taxon>
        <taxon>Pseudomonadati</taxon>
        <taxon>Bacteroidota</taxon>
        <taxon>Cytophagia</taxon>
        <taxon>Cytophagales</taxon>
        <taxon>Rhodocytophagaceae</taxon>
        <taxon>Rhodocytophaga</taxon>
    </lineage>
</organism>
<keyword evidence="3" id="KW-1003">Cell membrane</keyword>
<evidence type="ECO:0000256" key="2">
    <source>
        <dbReference type="ARBA" id="ARBA00007430"/>
    </source>
</evidence>
<keyword evidence="9" id="KW-1185">Reference proteome</keyword>
<feature type="transmembrane region" description="Helical" evidence="7">
    <location>
        <begin position="379"/>
        <end position="401"/>
    </location>
</feature>
<keyword evidence="5 7" id="KW-1133">Transmembrane helix</keyword>
<dbReference type="RefSeq" id="WP_302040277.1">
    <property type="nucleotide sequence ID" value="NZ_JAUKPO010000019.1"/>
</dbReference>
<comment type="caution">
    <text evidence="8">The sequence shown here is derived from an EMBL/GenBank/DDBJ whole genome shotgun (WGS) entry which is preliminary data.</text>
</comment>
<feature type="transmembrane region" description="Helical" evidence="7">
    <location>
        <begin position="43"/>
        <end position="60"/>
    </location>
</feature>
<comment type="subcellular location">
    <subcellularLocation>
        <location evidence="1">Cell membrane</location>
        <topology evidence="1">Multi-pass membrane protein</topology>
    </subcellularLocation>
</comment>
<evidence type="ECO:0000256" key="5">
    <source>
        <dbReference type="ARBA" id="ARBA00022989"/>
    </source>
</evidence>
<feature type="transmembrane region" description="Helical" evidence="7">
    <location>
        <begin position="449"/>
        <end position="467"/>
    </location>
</feature>
<feature type="transmembrane region" description="Helical" evidence="7">
    <location>
        <begin position="146"/>
        <end position="167"/>
    </location>
</feature>
<protein>
    <submittedName>
        <fullName evidence="8">Lipopolysaccharide biosynthesis protein</fullName>
    </submittedName>
</protein>
<dbReference type="EMBL" id="JAUKPO010000019">
    <property type="protein sequence ID" value="MDO1449474.1"/>
    <property type="molecule type" value="Genomic_DNA"/>
</dbReference>
<feature type="transmembrane region" description="Helical" evidence="7">
    <location>
        <begin position="81"/>
        <end position="101"/>
    </location>
</feature>
<feature type="transmembrane region" description="Helical" evidence="7">
    <location>
        <begin position="286"/>
        <end position="309"/>
    </location>
</feature>
<evidence type="ECO:0000256" key="7">
    <source>
        <dbReference type="SAM" id="Phobius"/>
    </source>
</evidence>
<accession>A0ABT8RBK5</accession>
<dbReference type="InterPro" id="IPR050833">
    <property type="entry name" value="Poly_Biosynth_Transport"/>
</dbReference>
<evidence type="ECO:0000256" key="1">
    <source>
        <dbReference type="ARBA" id="ARBA00004651"/>
    </source>
</evidence>
<dbReference type="Pfam" id="PF13440">
    <property type="entry name" value="Polysacc_synt_3"/>
    <property type="match status" value="1"/>
</dbReference>
<feature type="transmembrane region" description="Helical" evidence="7">
    <location>
        <begin position="421"/>
        <end position="443"/>
    </location>
</feature>
<sequence length="507" mass="56008">MSENLTTKTVQGIKWNSVSTITNAVVQLGYSAIMARLLAPSDFGLMAMSGLVLGFSTYFSQMGMSQALINKKDLYKEDIRVAFTSSFLLGILFSGITWLAAPLSVYIFDNPQLVPILRTTCISLVINGLGSTSISLLRRNLEFKSVAIIQIASYLVGYVLVGMSLAYLDFGVWSLVAASICQAIISTVTSYIFARHSLSLLFDWKYYQPLFAFGSKMSLISFIDFLGADFDTLFIGRFLGEANLGLYNRAFILIRQPVSLLVGTVSRVLFPAFSRIQTEISRLKNVYLFSVSSVALIIFPICCGISLAAEPIVYLMLGEKWTAAIPILQVLAFTTPFRVLMHFSGIVCDATGTLTWKAMLHISYFLVLGILFFAFKPLGLIGCTYAVLLAAILKNVGYFLILRKVLGLKLGELLKAYRPGFFSAIVLSIGLYVTSMLLESFYLPNLLELIVLLTVGLLFWLVSLYFTPDKGLLAQLSQKFNNRPTSKKSNSPLAQLLTKVLKVITHT</sequence>
<dbReference type="PANTHER" id="PTHR30250:SF10">
    <property type="entry name" value="LIPOPOLYSACCHARIDE BIOSYNTHESIS PROTEIN WZXC"/>
    <property type="match status" value="1"/>
</dbReference>
<keyword evidence="6 7" id="KW-0472">Membrane</keyword>
<proteinExistence type="inferred from homology"/>
<feature type="transmembrane region" description="Helical" evidence="7">
    <location>
        <begin position="113"/>
        <end position="134"/>
    </location>
</feature>
<dbReference type="PANTHER" id="PTHR30250">
    <property type="entry name" value="PST FAMILY PREDICTED COLANIC ACID TRANSPORTER"/>
    <property type="match status" value="1"/>
</dbReference>
<evidence type="ECO:0000256" key="6">
    <source>
        <dbReference type="ARBA" id="ARBA00023136"/>
    </source>
</evidence>
<gene>
    <name evidence="8" type="ORF">Q0590_24575</name>
</gene>
<dbReference type="CDD" id="cd13127">
    <property type="entry name" value="MATE_tuaB_like"/>
    <property type="match status" value="1"/>
</dbReference>
<feature type="transmembrane region" description="Helical" evidence="7">
    <location>
        <begin position="173"/>
        <end position="194"/>
    </location>
</feature>
<feature type="transmembrane region" description="Helical" evidence="7">
    <location>
        <begin position="353"/>
        <end position="373"/>
    </location>
</feature>
<name>A0ABT8RBK5_9BACT</name>
<evidence type="ECO:0000313" key="9">
    <source>
        <dbReference type="Proteomes" id="UP001168528"/>
    </source>
</evidence>
<dbReference type="Proteomes" id="UP001168528">
    <property type="component" value="Unassembled WGS sequence"/>
</dbReference>
<comment type="similarity">
    <text evidence="2">Belongs to the polysaccharide synthase family.</text>
</comment>
<evidence type="ECO:0000313" key="8">
    <source>
        <dbReference type="EMBL" id="MDO1449474.1"/>
    </source>
</evidence>
<evidence type="ECO:0000256" key="4">
    <source>
        <dbReference type="ARBA" id="ARBA00022692"/>
    </source>
</evidence>
<reference evidence="8" key="1">
    <citation type="submission" date="2023-07" db="EMBL/GenBank/DDBJ databases">
        <title>The genome sequence of Rhodocytophaga aerolata KACC 12507.</title>
        <authorList>
            <person name="Zhang X."/>
        </authorList>
    </citation>
    <scope>NUCLEOTIDE SEQUENCE</scope>
    <source>
        <strain evidence="8">KACC 12507</strain>
    </source>
</reference>
<feature type="transmembrane region" description="Helical" evidence="7">
    <location>
        <begin position="246"/>
        <end position="265"/>
    </location>
</feature>
<keyword evidence="4 7" id="KW-0812">Transmembrane</keyword>
<evidence type="ECO:0000256" key="3">
    <source>
        <dbReference type="ARBA" id="ARBA00022475"/>
    </source>
</evidence>